<evidence type="ECO:0000256" key="5">
    <source>
        <dbReference type="SAM" id="Phobius"/>
    </source>
</evidence>
<accession>M3CC50</accession>
<organism evidence="7 8">
    <name type="scientific">Sphaerulina musiva (strain SO2202)</name>
    <name type="common">Poplar stem canker fungus</name>
    <name type="synonym">Septoria musiva</name>
    <dbReference type="NCBI Taxonomy" id="692275"/>
    <lineage>
        <taxon>Eukaryota</taxon>
        <taxon>Fungi</taxon>
        <taxon>Dikarya</taxon>
        <taxon>Ascomycota</taxon>
        <taxon>Pezizomycotina</taxon>
        <taxon>Dothideomycetes</taxon>
        <taxon>Dothideomycetidae</taxon>
        <taxon>Mycosphaerellales</taxon>
        <taxon>Mycosphaerellaceae</taxon>
        <taxon>Sphaerulina</taxon>
    </lineage>
</organism>
<dbReference type="PANTHER" id="PTHR11453">
    <property type="entry name" value="ANION EXCHANGE PROTEIN"/>
    <property type="match status" value="1"/>
</dbReference>
<evidence type="ECO:0000256" key="3">
    <source>
        <dbReference type="ARBA" id="ARBA00022989"/>
    </source>
</evidence>
<sequence>MSPAPAYNNRISWRVGDDGDVDAYRESIALPKKKKQGFVAKVRSTFTATDGSLRPFRLLKRDVGKLIKRYRSDWTTFSQVIIASAIFVFFTNLLPGITFASDLYASTGQNWGTIEIVFSTGLCNVIFSFFSLQPLTILGVTGPFSVIAENLYTMITDSMGVPFLPFMAWTLIHTCWMLWCLAIFNAHEWTMLYVTDFTCEIFGLLTSIIYFSKAFQEFRRGHTDMPLDAFLYSVIDGVGTFLLALLLSSAEKWAPLFPRHVRSFLRQYATAIAVIFFVGIGYLGDVEALEKGRLSTSSERFAPSSPERSTFFVQFWDLPAGYIAVSMLSGAIVTILFFFDHEISTIMCTAQRFRTRKPSGFALEIMLLGLTTAICGILGIPPANGLLPQAPLHSESLMHTFADDEKEEIMLPVNEQGEKKIIYQPLPRVCEQRWSRFLHAGAILACMSPPLQRVLGYTPTSVLAGLFIFMGYQNLSTNPILKRFFWILTPSSQLPSLSLPHQQQPQQPQIQVVQPQPEVCQPPPADCIPPTNTTTNPNPCGRGYWSIHTYTLLQITIAIIAFAISLTSAGPAFPLLVVACVPMRLLVVRRIWSRQTLRIVDRWSCREGSPEDDEDAMRGEAALLAGEGLNTSRVETGYYNAPPLLSGENV</sequence>
<evidence type="ECO:0000313" key="7">
    <source>
        <dbReference type="EMBL" id="EMF09972.1"/>
    </source>
</evidence>
<dbReference type="InterPro" id="IPR011531">
    <property type="entry name" value="HCO3_transpt-like_TM_dom"/>
</dbReference>
<gene>
    <name evidence="7" type="ORF">SEPMUDRAFT_158183</name>
</gene>
<evidence type="ECO:0000256" key="1">
    <source>
        <dbReference type="ARBA" id="ARBA00004141"/>
    </source>
</evidence>
<keyword evidence="8" id="KW-1185">Reference proteome</keyword>
<dbReference type="GO" id="GO:0005452">
    <property type="term" value="F:solute:inorganic anion antiporter activity"/>
    <property type="evidence" value="ECO:0007669"/>
    <property type="project" value="InterPro"/>
</dbReference>
<proteinExistence type="predicted"/>
<feature type="transmembrane region" description="Helical" evidence="5">
    <location>
        <begin position="161"/>
        <end position="184"/>
    </location>
</feature>
<feature type="domain" description="Bicarbonate transporter-like transmembrane" evidence="6">
    <location>
        <begin position="545"/>
        <end position="602"/>
    </location>
</feature>
<dbReference type="eggNOG" id="KOG1172">
    <property type="taxonomic scope" value="Eukaryota"/>
</dbReference>
<dbReference type="GO" id="GO:0000324">
    <property type="term" value="C:fungal-type vacuole"/>
    <property type="evidence" value="ECO:0007669"/>
    <property type="project" value="TreeGrafter"/>
</dbReference>
<evidence type="ECO:0000256" key="4">
    <source>
        <dbReference type="ARBA" id="ARBA00023136"/>
    </source>
</evidence>
<dbReference type="InterPro" id="IPR003020">
    <property type="entry name" value="HCO3_transpt_euk"/>
</dbReference>
<evidence type="ECO:0000313" key="8">
    <source>
        <dbReference type="Proteomes" id="UP000016931"/>
    </source>
</evidence>
<feature type="transmembrane region" description="Helical" evidence="5">
    <location>
        <begin position="77"/>
        <end position="99"/>
    </location>
</feature>
<dbReference type="GO" id="GO:0080139">
    <property type="term" value="F:borate efflux transmembrane transporter activity"/>
    <property type="evidence" value="ECO:0007669"/>
    <property type="project" value="TreeGrafter"/>
</dbReference>
<feature type="transmembrane region" description="Helical" evidence="5">
    <location>
        <begin position="268"/>
        <end position="284"/>
    </location>
</feature>
<dbReference type="HOGENOM" id="CLU_002289_7_2_1"/>
<feature type="transmembrane region" description="Helical" evidence="5">
    <location>
        <begin position="320"/>
        <end position="339"/>
    </location>
</feature>
<feature type="transmembrane region" description="Helical" evidence="5">
    <location>
        <begin position="230"/>
        <end position="247"/>
    </location>
</feature>
<feature type="transmembrane region" description="Helical" evidence="5">
    <location>
        <begin position="572"/>
        <end position="592"/>
    </location>
</feature>
<dbReference type="PANTHER" id="PTHR11453:SF82">
    <property type="entry name" value="BORON TRANSPORTER 1"/>
    <property type="match status" value="1"/>
</dbReference>
<evidence type="ECO:0000256" key="2">
    <source>
        <dbReference type="ARBA" id="ARBA00022692"/>
    </source>
</evidence>
<dbReference type="OrthoDB" id="1735926at2759"/>
<feature type="transmembrane region" description="Helical" evidence="5">
    <location>
        <begin position="360"/>
        <end position="380"/>
    </location>
</feature>
<dbReference type="Pfam" id="PF00955">
    <property type="entry name" value="HCO3_cotransp"/>
    <property type="match status" value="3"/>
</dbReference>
<feature type="transmembrane region" description="Helical" evidence="5">
    <location>
        <begin position="137"/>
        <end position="155"/>
    </location>
</feature>
<dbReference type="EMBL" id="KB456268">
    <property type="protein sequence ID" value="EMF09972.1"/>
    <property type="molecule type" value="Genomic_DNA"/>
</dbReference>
<keyword evidence="2 5" id="KW-0812">Transmembrane</keyword>
<name>M3CC50_SPHMS</name>
<dbReference type="GO" id="GO:0006820">
    <property type="term" value="P:monoatomic anion transport"/>
    <property type="evidence" value="ECO:0007669"/>
    <property type="project" value="InterPro"/>
</dbReference>
<comment type="subcellular location">
    <subcellularLocation>
        <location evidence="1">Membrane</location>
        <topology evidence="1">Multi-pass membrane protein</topology>
    </subcellularLocation>
</comment>
<dbReference type="GeneID" id="27904910"/>
<dbReference type="AlphaFoldDB" id="M3CC50"/>
<evidence type="ECO:0000259" key="6">
    <source>
        <dbReference type="Pfam" id="PF00955"/>
    </source>
</evidence>
<keyword evidence="3 5" id="KW-1133">Transmembrane helix</keyword>
<feature type="transmembrane region" description="Helical" evidence="5">
    <location>
        <begin position="547"/>
        <end position="566"/>
    </location>
</feature>
<dbReference type="STRING" id="692275.M3CC50"/>
<keyword evidence="4 5" id="KW-0472">Membrane</keyword>
<dbReference type="RefSeq" id="XP_016758093.1">
    <property type="nucleotide sequence ID" value="XM_016907773.1"/>
</dbReference>
<feature type="transmembrane region" description="Helical" evidence="5">
    <location>
        <begin position="454"/>
        <end position="472"/>
    </location>
</feature>
<feature type="domain" description="Bicarbonate transporter-like transmembrane" evidence="6">
    <location>
        <begin position="227"/>
        <end position="496"/>
    </location>
</feature>
<dbReference type="GO" id="GO:0050801">
    <property type="term" value="P:monoatomic ion homeostasis"/>
    <property type="evidence" value="ECO:0007669"/>
    <property type="project" value="TreeGrafter"/>
</dbReference>
<protein>
    <recommendedName>
        <fullName evidence="6">Bicarbonate transporter-like transmembrane domain-containing protein</fullName>
    </recommendedName>
</protein>
<feature type="domain" description="Bicarbonate transporter-like transmembrane" evidence="6">
    <location>
        <begin position="55"/>
        <end position="221"/>
    </location>
</feature>
<dbReference type="GO" id="GO:0005886">
    <property type="term" value="C:plasma membrane"/>
    <property type="evidence" value="ECO:0007669"/>
    <property type="project" value="TreeGrafter"/>
</dbReference>
<dbReference type="OMA" id="PDSKHQD"/>
<reference evidence="7 8" key="1">
    <citation type="journal article" date="2012" name="PLoS Pathog.">
        <title>Diverse lifestyles and strategies of plant pathogenesis encoded in the genomes of eighteen Dothideomycetes fungi.</title>
        <authorList>
            <person name="Ohm R.A."/>
            <person name="Feau N."/>
            <person name="Henrissat B."/>
            <person name="Schoch C.L."/>
            <person name="Horwitz B.A."/>
            <person name="Barry K.W."/>
            <person name="Condon B.J."/>
            <person name="Copeland A.C."/>
            <person name="Dhillon B."/>
            <person name="Glaser F."/>
            <person name="Hesse C.N."/>
            <person name="Kosti I."/>
            <person name="LaButti K."/>
            <person name="Lindquist E.A."/>
            <person name="Lucas S."/>
            <person name="Salamov A.A."/>
            <person name="Bradshaw R.E."/>
            <person name="Ciuffetti L."/>
            <person name="Hamelin R.C."/>
            <person name="Kema G.H.J."/>
            <person name="Lawrence C."/>
            <person name="Scott J.A."/>
            <person name="Spatafora J.W."/>
            <person name="Turgeon B.G."/>
            <person name="de Wit P.J.G.M."/>
            <person name="Zhong S."/>
            <person name="Goodwin S.B."/>
            <person name="Grigoriev I.V."/>
        </authorList>
    </citation>
    <scope>NUCLEOTIDE SEQUENCE [LARGE SCALE GENOMIC DNA]</scope>
    <source>
        <strain evidence="7 8">SO2202</strain>
    </source>
</reference>
<dbReference type="Proteomes" id="UP000016931">
    <property type="component" value="Unassembled WGS sequence"/>
</dbReference>